<dbReference type="Proteomes" id="UP001152797">
    <property type="component" value="Unassembled WGS sequence"/>
</dbReference>
<dbReference type="EMBL" id="CAMXCT010006506">
    <property type="protein sequence ID" value="CAI4014905.1"/>
    <property type="molecule type" value="Genomic_DNA"/>
</dbReference>
<evidence type="ECO:0000313" key="2">
    <source>
        <dbReference type="EMBL" id="CAI4014905.1"/>
    </source>
</evidence>
<dbReference type="AlphaFoldDB" id="A0A9P1GIE3"/>
<dbReference type="EMBL" id="CAMXCT030006506">
    <property type="protein sequence ID" value="CAL4802217.1"/>
    <property type="molecule type" value="Genomic_DNA"/>
</dbReference>
<reference evidence="2" key="1">
    <citation type="submission" date="2022-10" db="EMBL/GenBank/DDBJ databases">
        <authorList>
            <person name="Chen Y."/>
            <person name="Dougan E. K."/>
            <person name="Chan C."/>
            <person name="Rhodes N."/>
            <person name="Thang M."/>
        </authorList>
    </citation>
    <scope>NUCLEOTIDE SEQUENCE</scope>
</reference>
<evidence type="ECO:0000313" key="3">
    <source>
        <dbReference type="EMBL" id="CAL4802217.1"/>
    </source>
</evidence>
<protein>
    <submittedName>
        <fullName evidence="2">Uncharacterized protein</fullName>
    </submittedName>
</protein>
<reference evidence="3 4" key="2">
    <citation type="submission" date="2024-05" db="EMBL/GenBank/DDBJ databases">
        <authorList>
            <person name="Chen Y."/>
            <person name="Shah S."/>
            <person name="Dougan E. K."/>
            <person name="Thang M."/>
            <person name="Chan C."/>
        </authorList>
    </citation>
    <scope>NUCLEOTIDE SEQUENCE [LARGE SCALE GENOMIC DNA]</scope>
</reference>
<accession>A0A9P1GIE3</accession>
<organism evidence="2">
    <name type="scientific">Cladocopium goreaui</name>
    <dbReference type="NCBI Taxonomy" id="2562237"/>
    <lineage>
        <taxon>Eukaryota</taxon>
        <taxon>Sar</taxon>
        <taxon>Alveolata</taxon>
        <taxon>Dinophyceae</taxon>
        <taxon>Suessiales</taxon>
        <taxon>Symbiodiniaceae</taxon>
        <taxon>Cladocopium</taxon>
    </lineage>
</organism>
<feature type="coiled-coil region" evidence="1">
    <location>
        <begin position="395"/>
        <end position="422"/>
    </location>
</feature>
<dbReference type="EMBL" id="CAMXCT020006506">
    <property type="protein sequence ID" value="CAL1168280.1"/>
    <property type="molecule type" value="Genomic_DNA"/>
</dbReference>
<sequence>MESPLLRQNVAAAQAALCKLPGKEDKVVVKQEIKVEQVKQEQDPSAKKRKTEWHAALNKLHGDTTLVKEILDYLALFSDSVECQTGFRGAMHPADMVVEAFKDAAAAKETVGKMRTFLEDALKVHGMKLDAAMPPDVNAVKEGQVNASVPINLIKVKIPDDGLPCVSDWITCCISFIFSGSRLGREPIDLNWGVPHQEDQEDAKWAIKKGFTRLTCLLLLTLIASDLDPVAGKDLILPLIPAIKGLFEIPCYLSVHNDMDIVSFVMKLSQRFELLIAERRLQEASRNQTDGAILQDLVSKYNQFKANSALKKWQISPDQYAAILGVIEGMTFESRQLVTQEMLDEMVASFMNGDYIQDLDALIASKPNNLKVEMLSMFQDHIQKGLQKVVGGSSGQDVSAEVEDAEENLKNAEYQMICASLAHDYKEAVSYNLKRNKVVHMKNQLEIGLQVAEKFMEKRCLMLCTSGEKSQGTTSLIRKIISEAASKWDGVDLAKMHHLAFFDFSKHGRLTVPYIDQAAKSIIQVLRMNEDYSMALVICPILAGEGVLGGLRGEYRRIEDKFISMGMELKNVQVAFDLTDKEETSQWLASPATLKSILEASLSRVSSLKGQVLLIHHLTPYEGTFEKAQMTKMNSLSTNKFINPEVALDLMLDLQDMCHIACYSQCDNPTIFQYALMQVKDKLLEEWKQSRGLIASMQPKFVPDADLSDVLDPKRPNPDWRKRLKNFDAVFSVEGQSQRPTPTTTSLEVDLAKEIGEDVVKMEIQEIDTPPAMTMEKFKEKYPEVQMTVTLYMGQNVVCQVAGGKCFISAASTFRLVGANSATPKPLFLYAGGSWISDSSKAKDFLSKPGNEGKGVEFRLESAKSLVLLEEQGTSGTTDSAPMTLYDLYLMLEKRGVVDFQVTSHDVDRPADVKAGNAADCLDVKHTSYSVYKPNPVQQKNVKSSNLGGFLNYKTLENSKYLQLIWRILTTEKDICVIFFMWYHFEVFLSMR</sequence>
<comment type="caution">
    <text evidence="2">The sequence shown here is derived from an EMBL/GenBank/DDBJ whole genome shotgun (WGS) entry which is preliminary data.</text>
</comment>
<proteinExistence type="predicted"/>
<name>A0A9P1GIE3_9DINO</name>
<keyword evidence="4" id="KW-1185">Reference proteome</keyword>
<evidence type="ECO:0000256" key="1">
    <source>
        <dbReference type="SAM" id="Coils"/>
    </source>
</evidence>
<evidence type="ECO:0000313" key="4">
    <source>
        <dbReference type="Proteomes" id="UP001152797"/>
    </source>
</evidence>
<gene>
    <name evidence="2" type="ORF">C1SCF055_LOCUS39766</name>
</gene>
<keyword evidence="1" id="KW-0175">Coiled coil</keyword>